<dbReference type="InterPro" id="IPR036770">
    <property type="entry name" value="Ankyrin_rpt-contain_sf"/>
</dbReference>
<reference evidence="1 2" key="1">
    <citation type="journal article" date="2022" name="Syst. Appl. Microbiol.">
        <title>Rhodopirellula aestuarii sp. nov., a novel member of the genus Rhodopirellula isolated from brackish sediments collected in the Tagus River estuary, Portugal.</title>
        <authorList>
            <person name="Vitorino I.R."/>
            <person name="Klimek D."/>
            <person name="Calusinska M."/>
            <person name="Lobo-da-Cunha A."/>
            <person name="Vasconcelos V."/>
            <person name="Lage O.M."/>
        </authorList>
    </citation>
    <scope>NUCLEOTIDE SEQUENCE [LARGE SCALE GENOMIC DNA]</scope>
    <source>
        <strain evidence="1 2">ICT_H3.1</strain>
    </source>
</reference>
<sequence length="182" mass="20434">MKWKRNDKIVRHYAKQKANTSLTLELLEDGILPNTYDDSGQTLLHIAIQLNEKAALILIDAGAELNGDNSKRDVGPPIHTAVINYRIFKALIDAGADIFRLTNAQRNIVDSTMKQTWFKYGKDLIRVLEFSLNAGVDPTALNEYDSCALDQGVDVDWLDKVVETFSKYGYEYNQPPTGGGIW</sequence>
<dbReference type="RefSeq" id="WP_250932377.1">
    <property type="nucleotide sequence ID" value="NZ_JAMQBK010000087.1"/>
</dbReference>
<proteinExistence type="predicted"/>
<evidence type="ECO:0000313" key="2">
    <source>
        <dbReference type="Proteomes" id="UP001202961"/>
    </source>
</evidence>
<dbReference type="SUPFAM" id="SSF48403">
    <property type="entry name" value="Ankyrin repeat"/>
    <property type="match status" value="1"/>
</dbReference>
<dbReference type="InterPro" id="IPR002110">
    <property type="entry name" value="Ankyrin_rpt"/>
</dbReference>
<keyword evidence="2" id="KW-1185">Reference proteome</keyword>
<dbReference type="Pfam" id="PF12796">
    <property type="entry name" value="Ank_2"/>
    <property type="match status" value="1"/>
</dbReference>
<accession>A0ABT0UDX0</accession>
<organism evidence="1 2">
    <name type="scientific">Aporhodopirellula aestuarii</name>
    <dbReference type="NCBI Taxonomy" id="2950107"/>
    <lineage>
        <taxon>Bacteria</taxon>
        <taxon>Pseudomonadati</taxon>
        <taxon>Planctomycetota</taxon>
        <taxon>Planctomycetia</taxon>
        <taxon>Pirellulales</taxon>
        <taxon>Pirellulaceae</taxon>
        <taxon>Aporhodopirellula</taxon>
    </lineage>
</organism>
<protein>
    <recommendedName>
        <fullName evidence="3">Ankyrin repeat domain-containing protein</fullName>
    </recommendedName>
</protein>
<evidence type="ECO:0008006" key="3">
    <source>
        <dbReference type="Google" id="ProtNLM"/>
    </source>
</evidence>
<evidence type="ECO:0000313" key="1">
    <source>
        <dbReference type="EMBL" id="MCM2374486.1"/>
    </source>
</evidence>
<comment type="caution">
    <text evidence="1">The sequence shown here is derived from an EMBL/GenBank/DDBJ whole genome shotgun (WGS) entry which is preliminary data.</text>
</comment>
<dbReference type="Proteomes" id="UP001202961">
    <property type="component" value="Unassembled WGS sequence"/>
</dbReference>
<dbReference type="Gene3D" id="1.25.40.20">
    <property type="entry name" value="Ankyrin repeat-containing domain"/>
    <property type="match status" value="1"/>
</dbReference>
<dbReference type="EMBL" id="JAMQBK010000087">
    <property type="protein sequence ID" value="MCM2374486.1"/>
    <property type="molecule type" value="Genomic_DNA"/>
</dbReference>
<name>A0ABT0UDX0_9BACT</name>
<gene>
    <name evidence="1" type="ORF">NB063_28025</name>
</gene>